<dbReference type="GO" id="GO:0006309">
    <property type="term" value="P:apoptotic DNA fragmentation"/>
    <property type="evidence" value="ECO:0007669"/>
    <property type="project" value="TreeGrafter"/>
</dbReference>
<evidence type="ECO:0000313" key="5">
    <source>
        <dbReference type="RefSeq" id="XP_022326136.1"/>
    </source>
</evidence>
<name>A0A8B8DGQ3_CRAVI</name>
<proteinExistence type="inferred from homology"/>
<keyword evidence="4" id="KW-1185">Reference proteome</keyword>
<evidence type="ECO:0000256" key="1">
    <source>
        <dbReference type="ARBA" id="ARBA00007527"/>
    </source>
</evidence>
<dbReference type="RefSeq" id="XP_022326136.1">
    <property type="nucleotide sequence ID" value="XM_022470428.1"/>
</dbReference>
<dbReference type="OrthoDB" id="10261598at2759"/>
<dbReference type="CDD" id="cd09120">
    <property type="entry name" value="PLDc_DNaseII_1"/>
    <property type="match status" value="1"/>
</dbReference>
<keyword evidence="3" id="KW-0732">Signal</keyword>
<evidence type="ECO:0000256" key="2">
    <source>
        <dbReference type="ARBA" id="ARBA00022801"/>
    </source>
</evidence>
<reference evidence="5" key="1">
    <citation type="submission" date="2025-08" db="UniProtKB">
        <authorList>
            <consortium name="RefSeq"/>
        </authorList>
    </citation>
    <scope>IDENTIFICATION</scope>
    <source>
        <tissue evidence="5">Whole sample</tissue>
    </source>
</reference>
<protein>
    <submittedName>
        <fullName evidence="5">Plancitoxin-1-like isoform X1</fullName>
    </submittedName>
</protein>
<feature type="chain" id="PRO_5034907376" evidence="3">
    <location>
        <begin position="20"/>
        <end position="261"/>
    </location>
</feature>
<keyword evidence="2" id="KW-0378">Hydrolase</keyword>
<dbReference type="Pfam" id="PF03265">
    <property type="entry name" value="DNase_II"/>
    <property type="match status" value="1"/>
</dbReference>
<dbReference type="PANTHER" id="PTHR10858">
    <property type="entry name" value="DEOXYRIBONUCLEASE II"/>
    <property type="match status" value="1"/>
</dbReference>
<dbReference type="GeneID" id="111126044"/>
<dbReference type="PANTHER" id="PTHR10858:SF23">
    <property type="entry name" value="DEOXYRIBONUCLEASE II"/>
    <property type="match status" value="1"/>
</dbReference>
<dbReference type="KEGG" id="cvn:111126044"/>
<dbReference type="AlphaFoldDB" id="A0A8B8DGQ3"/>
<accession>A0A8B8DGQ3</accession>
<organism evidence="4 5">
    <name type="scientific">Crassostrea virginica</name>
    <name type="common">Eastern oyster</name>
    <dbReference type="NCBI Taxonomy" id="6565"/>
    <lineage>
        <taxon>Eukaryota</taxon>
        <taxon>Metazoa</taxon>
        <taxon>Spiralia</taxon>
        <taxon>Lophotrochozoa</taxon>
        <taxon>Mollusca</taxon>
        <taxon>Bivalvia</taxon>
        <taxon>Autobranchia</taxon>
        <taxon>Pteriomorphia</taxon>
        <taxon>Ostreida</taxon>
        <taxon>Ostreoidea</taxon>
        <taxon>Ostreidae</taxon>
        <taxon>Crassostrea</taxon>
    </lineage>
</organism>
<dbReference type="Proteomes" id="UP000694844">
    <property type="component" value="Chromosome 3"/>
</dbReference>
<dbReference type="GO" id="GO:0004531">
    <property type="term" value="F:deoxyribonuclease II activity"/>
    <property type="evidence" value="ECO:0007669"/>
    <property type="project" value="InterPro"/>
</dbReference>
<evidence type="ECO:0000313" key="4">
    <source>
        <dbReference type="Proteomes" id="UP000694844"/>
    </source>
</evidence>
<comment type="similarity">
    <text evidence="1">Belongs to the DNase II family.</text>
</comment>
<feature type="signal peptide" evidence="3">
    <location>
        <begin position="1"/>
        <end position="19"/>
    </location>
</feature>
<evidence type="ECO:0000256" key="3">
    <source>
        <dbReference type="SAM" id="SignalP"/>
    </source>
</evidence>
<gene>
    <name evidence="5" type="primary">LOC111126044</name>
</gene>
<sequence length="261" mass="30542">MKGVLTFVTFLISLRIVDCVQCKSQNGDNVDWFIMYKVPYKTKSSDGITKGTEFFYTDAKIKHSDIKYMYIDIDLNQSDQNPLYKTLEPIYRTDGLPYIMYNDQPPVKNEKMNWKNAHRPRGHSKGVTAFDNETGFWIISSVPRFPTVASEGYQFMANQTRFGQTILCITFRSENVKKEIKQVFEVVFPYIYDKRDVDGYIPMKRKEKSAHIFPIKRLGERPGHFWIFAKSEEIEQVCNQNCCSGRSQKTVQRKERLFANV</sequence>
<dbReference type="InterPro" id="IPR004947">
    <property type="entry name" value="DNase_II"/>
</dbReference>